<organism evidence="2 3">
    <name type="scientific">Streptomyces marispadix</name>
    <dbReference type="NCBI Taxonomy" id="2922868"/>
    <lineage>
        <taxon>Bacteria</taxon>
        <taxon>Bacillati</taxon>
        <taxon>Actinomycetota</taxon>
        <taxon>Actinomycetes</taxon>
        <taxon>Kitasatosporales</taxon>
        <taxon>Streptomycetaceae</taxon>
        <taxon>Streptomyces</taxon>
    </lineage>
</organism>
<keyword evidence="3" id="KW-1185">Reference proteome</keyword>
<proteinExistence type="predicted"/>
<evidence type="ECO:0000313" key="2">
    <source>
        <dbReference type="EMBL" id="MCH6163690.1"/>
    </source>
</evidence>
<comment type="caution">
    <text evidence="2">The sequence shown here is derived from an EMBL/GenBank/DDBJ whole genome shotgun (WGS) entry which is preliminary data.</text>
</comment>
<name>A0ABS9T5A5_9ACTN</name>
<dbReference type="Proteomes" id="UP001166784">
    <property type="component" value="Unassembled WGS sequence"/>
</dbReference>
<feature type="domain" description="DUF397" evidence="1">
    <location>
        <begin position="13"/>
        <end position="64"/>
    </location>
</feature>
<accession>A0ABS9T5A5</accession>
<reference evidence="2" key="2">
    <citation type="journal article" date="2023" name="Int. J. Syst. Evol. Microbiol.">
        <title>Streptomyces marispadix sp. nov., isolated from marine beach sediment of the Northern Coast of Portugal.</title>
        <authorList>
            <person name="dos Santos J.D.N."/>
            <person name="Vitorino I.R."/>
            <person name="Kallscheuer N."/>
            <person name="Srivastava A."/>
            <person name="Krautwurst S."/>
            <person name="Marz M."/>
            <person name="Jogler C."/>
            <person name="Lobo Da Cunha A."/>
            <person name="Catita J."/>
            <person name="Goncalves H."/>
            <person name="Gonzalez I."/>
            <person name="Reyes F."/>
            <person name="Lage O.M."/>
        </authorList>
    </citation>
    <scope>NUCLEOTIDE SEQUENCE</scope>
    <source>
        <strain evidence="2">M600PL45_2</strain>
    </source>
</reference>
<dbReference type="Pfam" id="PF04149">
    <property type="entry name" value="DUF397"/>
    <property type="match status" value="1"/>
</dbReference>
<dbReference type="InterPro" id="IPR007278">
    <property type="entry name" value="DUF397"/>
</dbReference>
<dbReference type="EMBL" id="JAKWJU010000002">
    <property type="protein sequence ID" value="MCH6163690.1"/>
    <property type="molecule type" value="Genomic_DNA"/>
</dbReference>
<evidence type="ECO:0000259" key="1">
    <source>
        <dbReference type="Pfam" id="PF04149"/>
    </source>
</evidence>
<gene>
    <name evidence="2" type="ORF">MMA15_25825</name>
</gene>
<evidence type="ECO:0000313" key="3">
    <source>
        <dbReference type="Proteomes" id="UP001166784"/>
    </source>
</evidence>
<protein>
    <submittedName>
        <fullName evidence="2">DUF397 domain-containing protein</fullName>
    </submittedName>
</protein>
<sequence>MTFGGSTEFTARLHWRKSSYSAGDGGECVEVAPTPMSVYVRDSKDRERPSLTVGRAQWTAFIRFASR</sequence>
<reference evidence="2" key="1">
    <citation type="submission" date="2022-03" db="EMBL/GenBank/DDBJ databases">
        <authorList>
            <person name="Santos J.D.N."/>
            <person name="Kallscheuer N."/>
            <person name="Jogler C."/>
            <person name="Lage O.M."/>
        </authorList>
    </citation>
    <scope>NUCLEOTIDE SEQUENCE</scope>
    <source>
        <strain evidence="2">M600PL45_2</strain>
    </source>
</reference>
<dbReference type="RefSeq" id="WP_241062561.1">
    <property type="nucleotide sequence ID" value="NZ_JAKWJU010000002.1"/>
</dbReference>